<accession>F7XZX4</accession>
<organism evidence="1 2">
    <name type="scientific">Mesorhizobium opportunistum (strain LMG 24607 / HAMBI 3007 / WSM2075)</name>
    <dbReference type="NCBI Taxonomy" id="536019"/>
    <lineage>
        <taxon>Bacteria</taxon>
        <taxon>Pseudomonadati</taxon>
        <taxon>Pseudomonadota</taxon>
        <taxon>Alphaproteobacteria</taxon>
        <taxon>Hyphomicrobiales</taxon>
        <taxon>Phyllobacteriaceae</taxon>
        <taxon>Mesorhizobium</taxon>
    </lineage>
</organism>
<sequence length="161" mass="16744">MKKVLMALLDKRRALKTESDAINSAIEKADGEITAEQEVRLKALHEDGGKVVADLEAFAGTLPDDPEKAKADAVAAAVTLAITATREADANIAAACHLAGQSVKASGFIKDGKPHAEVVATLLAGRVDGSGREIKPQSTGGNAGDGNAWDKTIDKINARFK</sequence>
<dbReference type="KEGG" id="mop:Mesop_3747"/>
<evidence type="ECO:0000313" key="1">
    <source>
        <dbReference type="EMBL" id="AEH88188.1"/>
    </source>
</evidence>
<evidence type="ECO:0000313" key="2">
    <source>
        <dbReference type="Proteomes" id="UP000001623"/>
    </source>
</evidence>
<dbReference type="RefSeq" id="WP_013894872.1">
    <property type="nucleotide sequence ID" value="NC_015675.1"/>
</dbReference>
<gene>
    <name evidence="1" type="ordered locus">Mesop_3747</name>
</gene>
<dbReference type="STRING" id="536019.Mesop_3747"/>
<dbReference type="Proteomes" id="UP000001623">
    <property type="component" value="Chromosome"/>
</dbReference>
<reference evidence="1 2" key="1">
    <citation type="submission" date="2010-10" db="EMBL/GenBank/DDBJ databases">
        <title>Complete sequence of Mesorhizobium opportunistum WSM2075.</title>
        <authorList>
            <consortium name="US DOE Joint Genome Institute"/>
            <person name="Lucas S."/>
            <person name="Copeland A."/>
            <person name="Lapidus A."/>
            <person name="Cheng J.-F."/>
            <person name="Bruce D."/>
            <person name="Goodwin L."/>
            <person name="Pitluck S."/>
            <person name="Chertkov O."/>
            <person name="Misra M."/>
            <person name="Detter J.C."/>
            <person name="Han C."/>
            <person name="Tapia R."/>
            <person name="Land M."/>
            <person name="Hauser L."/>
            <person name="Kyrpides N."/>
            <person name="Ovchinnikova G."/>
            <person name="Mavrommatis K.M."/>
            <person name="Tiwari R.P."/>
            <person name="Howieson J.G."/>
            <person name="O'Hara G.W."/>
            <person name="Nandasena K.G."/>
            <person name="Woyke T."/>
        </authorList>
    </citation>
    <scope>NUCLEOTIDE SEQUENCE [LARGE SCALE GENOMIC DNA]</scope>
    <source>
        <strain evidence="2">LMG 24607 / HAMBI 3007 / WSM2075</strain>
    </source>
</reference>
<dbReference type="EMBL" id="CP002279">
    <property type="protein sequence ID" value="AEH88188.1"/>
    <property type="molecule type" value="Genomic_DNA"/>
</dbReference>
<dbReference type="HOGENOM" id="CLU_1641738_0_0_5"/>
<proteinExistence type="predicted"/>
<name>F7XZX4_MESOW</name>
<dbReference type="AlphaFoldDB" id="F7XZX4"/>
<protein>
    <submittedName>
        <fullName evidence="1">Uncharacterized protein</fullName>
    </submittedName>
</protein>